<evidence type="ECO:0000313" key="5">
    <source>
        <dbReference type="EMBL" id="MDH4572861.1"/>
    </source>
</evidence>
<dbReference type="PANTHER" id="PTHR33254">
    <property type="entry name" value="4-HYDROXY-4-METHYL-2-OXOGLUTARATE ALDOLASE 3-RELATED"/>
    <property type="match status" value="1"/>
</dbReference>
<organism evidence="5 6">
    <name type="scientific">Salinicola acroporae</name>
    <dbReference type="NCBI Taxonomy" id="1541440"/>
    <lineage>
        <taxon>Bacteria</taxon>
        <taxon>Pseudomonadati</taxon>
        <taxon>Pseudomonadota</taxon>
        <taxon>Gammaproteobacteria</taxon>
        <taxon>Oceanospirillales</taxon>
        <taxon>Halomonadaceae</taxon>
        <taxon>Salinicola</taxon>
    </lineage>
</organism>
<evidence type="ECO:0000256" key="4">
    <source>
        <dbReference type="ARBA" id="ARBA00030169"/>
    </source>
</evidence>
<comment type="cofactor">
    <cofactor evidence="1">
        <name>a divalent metal cation</name>
        <dbReference type="ChEBI" id="CHEBI:60240"/>
    </cofactor>
</comment>
<dbReference type="PANTHER" id="PTHR33254:SF4">
    <property type="entry name" value="4-HYDROXY-4-METHYL-2-OXOGLUTARATE ALDOLASE 3-RELATED"/>
    <property type="match status" value="1"/>
</dbReference>
<accession>A0ABT6I5F8</accession>
<dbReference type="RefSeq" id="WP_110717878.1">
    <property type="nucleotide sequence ID" value="NZ_PGFS01000001.1"/>
</dbReference>
<dbReference type="Proteomes" id="UP001162135">
    <property type="component" value="Unassembled WGS sequence"/>
</dbReference>
<dbReference type="CDD" id="cd16841">
    <property type="entry name" value="RraA_family"/>
    <property type="match status" value="1"/>
</dbReference>
<dbReference type="Pfam" id="PF03737">
    <property type="entry name" value="RraA-like"/>
    <property type="match status" value="1"/>
</dbReference>
<dbReference type="SUPFAM" id="SSF89562">
    <property type="entry name" value="RraA-like"/>
    <property type="match status" value="1"/>
</dbReference>
<evidence type="ECO:0000313" key="6">
    <source>
        <dbReference type="Proteomes" id="UP001162135"/>
    </source>
</evidence>
<comment type="caution">
    <text evidence="5">The sequence shown here is derived from an EMBL/GenBank/DDBJ whole genome shotgun (WGS) entry which is preliminary data.</text>
</comment>
<dbReference type="InterPro" id="IPR036704">
    <property type="entry name" value="RraA/RraA-like_sf"/>
</dbReference>
<keyword evidence="6" id="KW-1185">Reference proteome</keyword>
<protein>
    <recommendedName>
        <fullName evidence="2">Putative 4-hydroxy-4-methyl-2-oxoglutarate aldolase</fullName>
    </recommendedName>
    <alternativeName>
        <fullName evidence="3">Regulator of ribonuclease activity homolog</fullName>
    </alternativeName>
    <alternativeName>
        <fullName evidence="4">RraA-like protein</fullName>
    </alternativeName>
</protein>
<dbReference type="InterPro" id="IPR005493">
    <property type="entry name" value="RraA/RraA-like"/>
</dbReference>
<evidence type="ECO:0000256" key="3">
    <source>
        <dbReference type="ARBA" id="ARBA00029596"/>
    </source>
</evidence>
<reference evidence="5" key="2">
    <citation type="submission" date="2017-11" db="EMBL/GenBank/DDBJ databases">
        <authorList>
            <person name="Das S.K."/>
        </authorList>
    </citation>
    <scope>NUCLEOTIDE SEQUENCE</scope>
    <source>
        <strain evidence="5">S4-41</strain>
    </source>
</reference>
<sequence>MRDVFNKFRGKSAERLIAALSGLQPASLGHYLDVALPYDIKALNNFCRCIGTALTVHQPTSDSTPVHLAIELLRPGDVLVIDRAGNTEMACVGEMVATAAQLKGAQGIIVNGVITDLEEVTALGMPLYAKGTTVVTTRASYAPGARLTSEIKIGRATVKTGDVIFGDLNGVLCIDPLEDEIWKIVEKAKADEEKEMDWKNMLKGGASLADLNGVDRDRFELNVCSIPEMAW</sequence>
<gene>
    <name evidence="5" type="ORF">CUR86_10640</name>
</gene>
<dbReference type="EMBL" id="PGFS01000001">
    <property type="protein sequence ID" value="MDH4572861.1"/>
    <property type="molecule type" value="Genomic_DNA"/>
</dbReference>
<evidence type="ECO:0000256" key="1">
    <source>
        <dbReference type="ARBA" id="ARBA00001968"/>
    </source>
</evidence>
<proteinExistence type="predicted"/>
<name>A0ABT6I5F8_9GAMM</name>
<evidence type="ECO:0000256" key="2">
    <source>
        <dbReference type="ARBA" id="ARBA00016549"/>
    </source>
</evidence>
<dbReference type="Gene3D" id="3.50.30.40">
    <property type="entry name" value="Ribonuclease E inhibitor RraA/RraA-like"/>
    <property type="match status" value="1"/>
</dbReference>
<reference evidence="5" key="1">
    <citation type="journal article" date="2015" name="Antonie Van Leeuwenhoek">
        <title>Comparative 16S rRNA signatures and multilocus sequence analysis for the genus Salinicola and description of Salinicola acroporae sp. nov., isolated from coral Acropora digitifera.</title>
        <authorList>
            <person name="Lepcha R.T."/>
            <person name="Poddar A."/>
            <person name="Schumann P."/>
            <person name="Das S.K."/>
        </authorList>
    </citation>
    <scope>NUCLEOTIDE SEQUENCE</scope>
    <source>
        <strain evidence="5">S4-41</strain>
    </source>
</reference>